<gene>
    <name evidence="2" type="ORF">GGX14DRAFT_407695</name>
</gene>
<feature type="region of interest" description="Disordered" evidence="1">
    <location>
        <begin position="85"/>
        <end position="111"/>
    </location>
</feature>
<dbReference type="AlphaFoldDB" id="A0AAD6US12"/>
<accession>A0AAD6US12</accession>
<protein>
    <submittedName>
        <fullName evidence="2">Uncharacterized protein</fullName>
    </submittedName>
</protein>
<evidence type="ECO:0000256" key="1">
    <source>
        <dbReference type="SAM" id="MobiDB-lite"/>
    </source>
</evidence>
<evidence type="ECO:0000313" key="2">
    <source>
        <dbReference type="EMBL" id="KAJ7190830.1"/>
    </source>
</evidence>
<organism evidence="2 3">
    <name type="scientific">Mycena pura</name>
    <dbReference type="NCBI Taxonomy" id="153505"/>
    <lineage>
        <taxon>Eukaryota</taxon>
        <taxon>Fungi</taxon>
        <taxon>Dikarya</taxon>
        <taxon>Basidiomycota</taxon>
        <taxon>Agaricomycotina</taxon>
        <taxon>Agaricomycetes</taxon>
        <taxon>Agaricomycetidae</taxon>
        <taxon>Agaricales</taxon>
        <taxon>Marasmiineae</taxon>
        <taxon>Mycenaceae</taxon>
        <taxon>Mycena</taxon>
    </lineage>
</organism>
<feature type="region of interest" description="Disordered" evidence="1">
    <location>
        <begin position="1"/>
        <end position="41"/>
    </location>
</feature>
<keyword evidence="3" id="KW-1185">Reference proteome</keyword>
<feature type="compositionally biased region" description="Basic and acidic residues" evidence="1">
    <location>
        <begin position="1"/>
        <end position="17"/>
    </location>
</feature>
<dbReference type="EMBL" id="JARJCW010000142">
    <property type="protein sequence ID" value="KAJ7190830.1"/>
    <property type="molecule type" value="Genomic_DNA"/>
</dbReference>
<dbReference type="Proteomes" id="UP001219525">
    <property type="component" value="Unassembled WGS sequence"/>
</dbReference>
<proteinExistence type="predicted"/>
<comment type="caution">
    <text evidence="2">The sequence shown here is derived from an EMBL/GenBank/DDBJ whole genome shotgun (WGS) entry which is preliminary data.</text>
</comment>
<reference evidence="2" key="1">
    <citation type="submission" date="2023-03" db="EMBL/GenBank/DDBJ databases">
        <title>Massive genome expansion in bonnet fungi (Mycena s.s.) driven by repeated elements and novel gene families across ecological guilds.</title>
        <authorList>
            <consortium name="Lawrence Berkeley National Laboratory"/>
            <person name="Harder C.B."/>
            <person name="Miyauchi S."/>
            <person name="Viragh M."/>
            <person name="Kuo A."/>
            <person name="Thoen E."/>
            <person name="Andreopoulos B."/>
            <person name="Lu D."/>
            <person name="Skrede I."/>
            <person name="Drula E."/>
            <person name="Henrissat B."/>
            <person name="Morin E."/>
            <person name="Kohler A."/>
            <person name="Barry K."/>
            <person name="LaButti K."/>
            <person name="Morin E."/>
            <person name="Salamov A."/>
            <person name="Lipzen A."/>
            <person name="Mereny Z."/>
            <person name="Hegedus B."/>
            <person name="Baldrian P."/>
            <person name="Stursova M."/>
            <person name="Weitz H."/>
            <person name="Taylor A."/>
            <person name="Grigoriev I.V."/>
            <person name="Nagy L.G."/>
            <person name="Martin F."/>
            <person name="Kauserud H."/>
        </authorList>
    </citation>
    <scope>NUCLEOTIDE SEQUENCE</scope>
    <source>
        <strain evidence="2">9144</strain>
    </source>
</reference>
<name>A0AAD6US12_9AGAR</name>
<sequence>MAGEGGRGRPAEVEKKLSTPYPNFESRTPLGRIRSGSSGSAVSLEGIVHEDVLVLLAQRRRWMEVPEARNLRRVTIIWHKEIKTQSARSGTNLNRSTVPPRSSGKPRMDNQ</sequence>
<feature type="compositionally biased region" description="Polar residues" evidence="1">
    <location>
        <begin position="85"/>
        <end position="100"/>
    </location>
</feature>
<evidence type="ECO:0000313" key="3">
    <source>
        <dbReference type="Proteomes" id="UP001219525"/>
    </source>
</evidence>